<comment type="function">
    <text evidence="10">Has a role in promoting intracellular calcium ion sequestration via the exchange of calcium ions for hydrogen ions across the vacuolar membrane. Involved also in manganese ion homeostasis via its uptake into the vacuole.</text>
</comment>
<organism evidence="12 13">
    <name type="scientific">Truncatella angustata</name>
    <dbReference type="NCBI Taxonomy" id="152316"/>
    <lineage>
        <taxon>Eukaryota</taxon>
        <taxon>Fungi</taxon>
        <taxon>Dikarya</taxon>
        <taxon>Ascomycota</taxon>
        <taxon>Pezizomycotina</taxon>
        <taxon>Sordariomycetes</taxon>
        <taxon>Xylariomycetidae</taxon>
        <taxon>Amphisphaeriales</taxon>
        <taxon>Sporocadaceae</taxon>
        <taxon>Truncatella</taxon>
    </lineage>
</organism>
<dbReference type="InterPro" id="IPR044880">
    <property type="entry name" value="NCX_ion-bd_dom_sf"/>
</dbReference>
<name>A0A9P8UWC7_9PEZI</name>
<evidence type="ECO:0000256" key="1">
    <source>
        <dbReference type="ARBA" id="ARBA00004127"/>
    </source>
</evidence>
<feature type="transmembrane region" description="Helical" evidence="10">
    <location>
        <begin position="343"/>
        <end position="364"/>
    </location>
</feature>
<keyword evidence="7 10" id="KW-1133">Transmembrane helix</keyword>
<feature type="non-terminal residue" evidence="12">
    <location>
        <position position="1"/>
    </location>
</feature>
<dbReference type="NCBIfam" id="TIGR00378">
    <property type="entry name" value="cax"/>
    <property type="match status" value="1"/>
</dbReference>
<keyword evidence="6 10" id="KW-0106">Calcium</keyword>
<protein>
    <recommendedName>
        <fullName evidence="10">Vacuolar calcium ion transporter</fullName>
    </recommendedName>
</protein>
<feature type="transmembrane region" description="Helical" evidence="10">
    <location>
        <begin position="106"/>
        <end position="127"/>
    </location>
</feature>
<feature type="non-terminal residue" evidence="12">
    <location>
        <position position="386"/>
    </location>
</feature>
<comment type="subcellular location">
    <subcellularLocation>
        <location evidence="1">Endomembrane system</location>
        <topology evidence="1">Multi-pass membrane protein</topology>
    </subcellularLocation>
    <subcellularLocation>
        <location evidence="10">Vacuole membrane</location>
    </subcellularLocation>
</comment>
<dbReference type="NCBIfam" id="TIGR00846">
    <property type="entry name" value="caca2"/>
    <property type="match status" value="1"/>
</dbReference>
<evidence type="ECO:0000313" key="12">
    <source>
        <dbReference type="EMBL" id="KAH6659204.1"/>
    </source>
</evidence>
<feature type="transmembrane region" description="Helical" evidence="10">
    <location>
        <begin position="139"/>
        <end position="159"/>
    </location>
</feature>
<evidence type="ECO:0000256" key="6">
    <source>
        <dbReference type="ARBA" id="ARBA00022837"/>
    </source>
</evidence>
<keyword evidence="8 10" id="KW-0406">Ion transport</keyword>
<feature type="transmembrane region" description="Helical" evidence="10">
    <location>
        <begin position="16"/>
        <end position="35"/>
    </location>
</feature>
<dbReference type="RefSeq" id="XP_045963335.1">
    <property type="nucleotide sequence ID" value="XM_046096992.1"/>
</dbReference>
<evidence type="ECO:0000259" key="11">
    <source>
        <dbReference type="Pfam" id="PF01699"/>
    </source>
</evidence>
<dbReference type="OrthoDB" id="1699231at2759"/>
<dbReference type="InterPro" id="IPR004798">
    <property type="entry name" value="CAX-like"/>
</dbReference>
<dbReference type="Gene3D" id="1.20.1420.30">
    <property type="entry name" value="NCX, central ion-binding region"/>
    <property type="match status" value="2"/>
</dbReference>
<dbReference type="EMBL" id="JAGPXC010000001">
    <property type="protein sequence ID" value="KAH6659204.1"/>
    <property type="molecule type" value="Genomic_DNA"/>
</dbReference>
<feature type="transmembrane region" description="Helical" evidence="10">
    <location>
        <begin position="370"/>
        <end position="385"/>
    </location>
</feature>
<evidence type="ECO:0000256" key="2">
    <source>
        <dbReference type="ARBA" id="ARBA00008170"/>
    </source>
</evidence>
<dbReference type="GeneID" id="70125884"/>
<evidence type="ECO:0000256" key="7">
    <source>
        <dbReference type="ARBA" id="ARBA00022989"/>
    </source>
</evidence>
<evidence type="ECO:0000256" key="10">
    <source>
        <dbReference type="RuleBase" id="RU365028"/>
    </source>
</evidence>
<keyword evidence="10" id="KW-0926">Vacuole</keyword>
<dbReference type="GO" id="GO:0015369">
    <property type="term" value="F:calcium:proton antiporter activity"/>
    <property type="evidence" value="ECO:0007669"/>
    <property type="project" value="UniProtKB-UniRule"/>
</dbReference>
<feature type="transmembrane region" description="Helical" evidence="10">
    <location>
        <begin position="309"/>
        <end position="331"/>
    </location>
</feature>
<dbReference type="GO" id="GO:0000329">
    <property type="term" value="C:fungal-type vacuole membrane"/>
    <property type="evidence" value="ECO:0007669"/>
    <property type="project" value="TreeGrafter"/>
</dbReference>
<feature type="domain" description="Sodium/calcium exchanger membrane region" evidence="11">
    <location>
        <begin position="42"/>
        <end position="201"/>
    </location>
</feature>
<evidence type="ECO:0000256" key="9">
    <source>
        <dbReference type="ARBA" id="ARBA00023136"/>
    </source>
</evidence>
<dbReference type="PANTHER" id="PTHR31503">
    <property type="entry name" value="VACUOLAR CALCIUM ION TRANSPORTER"/>
    <property type="match status" value="1"/>
</dbReference>
<proteinExistence type="inferred from homology"/>
<evidence type="ECO:0000313" key="13">
    <source>
        <dbReference type="Proteomes" id="UP000758603"/>
    </source>
</evidence>
<comment type="similarity">
    <text evidence="2 10">Belongs to the Ca(2+):cation antiporter (CaCA) (TC 2.A.19) family.</text>
</comment>
<evidence type="ECO:0000256" key="5">
    <source>
        <dbReference type="ARBA" id="ARBA00022692"/>
    </source>
</evidence>
<dbReference type="GO" id="GO:0006874">
    <property type="term" value="P:intracellular calcium ion homeostasis"/>
    <property type="evidence" value="ECO:0007669"/>
    <property type="project" value="TreeGrafter"/>
</dbReference>
<dbReference type="InterPro" id="IPR004837">
    <property type="entry name" value="NaCa_Exmemb"/>
</dbReference>
<feature type="transmembrane region" description="Helical" evidence="10">
    <location>
        <begin position="180"/>
        <end position="199"/>
    </location>
</feature>
<keyword evidence="10" id="KW-0050">Antiport</keyword>
<dbReference type="Proteomes" id="UP000758603">
    <property type="component" value="Unassembled WGS sequence"/>
</dbReference>
<dbReference type="Pfam" id="PF01699">
    <property type="entry name" value="Na_Ca_ex"/>
    <property type="match status" value="2"/>
</dbReference>
<keyword evidence="9 10" id="KW-0472">Membrane</keyword>
<keyword evidence="5 10" id="KW-0812">Transmembrane</keyword>
<feature type="transmembrane region" description="Helical" evidence="10">
    <location>
        <begin position="42"/>
        <end position="61"/>
    </location>
</feature>
<feature type="domain" description="Sodium/calcium exchanger membrane region" evidence="11">
    <location>
        <begin position="247"/>
        <end position="385"/>
    </location>
</feature>
<keyword evidence="13" id="KW-1185">Reference proteome</keyword>
<feature type="transmembrane region" description="Helical" evidence="10">
    <location>
        <begin position="238"/>
        <end position="259"/>
    </location>
</feature>
<reference evidence="12" key="1">
    <citation type="journal article" date="2021" name="Nat. Commun.">
        <title>Genetic determinants of endophytism in the Arabidopsis root mycobiome.</title>
        <authorList>
            <person name="Mesny F."/>
            <person name="Miyauchi S."/>
            <person name="Thiergart T."/>
            <person name="Pickel B."/>
            <person name="Atanasova L."/>
            <person name="Karlsson M."/>
            <person name="Huettel B."/>
            <person name="Barry K.W."/>
            <person name="Haridas S."/>
            <person name="Chen C."/>
            <person name="Bauer D."/>
            <person name="Andreopoulos W."/>
            <person name="Pangilinan J."/>
            <person name="LaButti K."/>
            <person name="Riley R."/>
            <person name="Lipzen A."/>
            <person name="Clum A."/>
            <person name="Drula E."/>
            <person name="Henrissat B."/>
            <person name="Kohler A."/>
            <person name="Grigoriev I.V."/>
            <person name="Martin F.M."/>
            <person name="Hacquard S."/>
        </authorList>
    </citation>
    <scope>NUCLEOTIDE SEQUENCE</scope>
    <source>
        <strain evidence="12">MPI-SDFR-AT-0073</strain>
    </source>
</reference>
<dbReference type="GO" id="GO:0012505">
    <property type="term" value="C:endomembrane system"/>
    <property type="evidence" value="ECO:0007669"/>
    <property type="project" value="UniProtKB-SubCell"/>
</dbReference>
<feature type="transmembrane region" description="Helical" evidence="10">
    <location>
        <begin position="73"/>
        <end position="94"/>
    </location>
</feature>
<gene>
    <name evidence="12" type="ORF">BKA67DRAFT_491848</name>
</gene>
<evidence type="ECO:0000256" key="3">
    <source>
        <dbReference type="ARBA" id="ARBA00022448"/>
    </source>
</evidence>
<dbReference type="AlphaFoldDB" id="A0A9P8UWC7"/>
<comment type="caution">
    <text evidence="12">The sequence shown here is derived from an EMBL/GenBank/DDBJ whole genome shotgun (WGS) entry which is preliminary data.</text>
</comment>
<dbReference type="InterPro" id="IPR004713">
    <property type="entry name" value="CaH_exchang"/>
</dbReference>
<keyword evidence="4 10" id="KW-0109">Calcium transport</keyword>
<sequence>PKEPYTWGNQIRATLFNSWVNVLLIAVPVGFALNYAGIDGKIVFAVNFVAIIPLAALLSYGTEEVALRTGETIGGLINATFGNAVELIVAIEALAQNKVEVVKTSLIGSILSNLLLVLGMCFFFGGIGRQVQYFNKTVAQTAASLLALAVASNIIPTVFAQHASEDETNGAAVDNADVAALSRGTSVILLVVYGAYLLFQLKTHIEVFNEPSQKHNDQALAGLHRHDMSDEEEEEEELATLSGWVACLTLFLSTVLVAFCAEFMVNGIEPITEAGVSVEFVGLILLPIVGNAAEHVTAVTVAIKDKMDLAIGVAVGSSMQVSLFLIPLLVIIGWGMGIEDMNLSFDTFQVAVVFVTVLLVNYLIADGESHWLEGFLLICLYFIIAV</sequence>
<keyword evidence="3 10" id="KW-0813">Transport</keyword>
<evidence type="ECO:0000256" key="8">
    <source>
        <dbReference type="ARBA" id="ARBA00023065"/>
    </source>
</evidence>
<dbReference type="PANTHER" id="PTHR31503:SF20">
    <property type="entry name" value="CA(2+)_H(+) EXCHANGER, PUTATIVE (EUROFUNG)-RELATED"/>
    <property type="match status" value="1"/>
</dbReference>
<accession>A0A9P8UWC7</accession>
<evidence type="ECO:0000256" key="4">
    <source>
        <dbReference type="ARBA" id="ARBA00022568"/>
    </source>
</evidence>
<comment type="caution">
    <text evidence="10">Lacks conserved residue(s) required for the propagation of feature annotation.</text>
</comment>